<proteinExistence type="predicted"/>
<name>A0A4R6Y850_9BURK</name>
<dbReference type="Gene3D" id="3.40.50.1820">
    <property type="entry name" value="alpha/beta hydrolase"/>
    <property type="match status" value="1"/>
</dbReference>
<dbReference type="InterPro" id="IPR051044">
    <property type="entry name" value="MAG_DAG_Lipase"/>
</dbReference>
<keyword evidence="2" id="KW-0378">Hydrolase</keyword>
<evidence type="ECO:0000313" key="2">
    <source>
        <dbReference type="EMBL" id="TDR31522.1"/>
    </source>
</evidence>
<gene>
    <name evidence="2" type="ORF">DFR44_10939</name>
</gene>
<dbReference type="InterPro" id="IPR022742">
    <property type="entry name" value="Hydrolase_4"/>
</dbReference>
<dbReference type="SUPFAM" id="SSF53474">
    <property type="entry name" value="alpha/beta-Hydrolases"/>
    <property type="match status" value="1"/>
</dbReference>
<evidence type="ECO:0000259" key="1">
    <source>
        <dbReference type="Pfam" id="PF12146"/>
    </source>
</evidence>
<dbReference type="PANTHER" id="PTHR11614">
    <property type="entry name" value="PHOSPHOLIPASE-RELATED"/>
    <property type="match status" value="1"/>
</dbReference>
<dbReference type="EMBL" id="SNZE01000009">
    <property type="protein sequence ID" value="TDR31522.1"/>
    <property type="molecule type" value="Genomic_DNA"/>
</dbReference>
<dbReference type="AlphaFoldDB" id="A0A4R6Y850"/>
<accession>A0A4R6Y850</accession>
<reference evidence="2 3" key="1">
    <citation type="submission" date="2019-03" db="EMBL/GenBank/DDBJ databases">
        <title>Genomic Encyclopedia of Type Strains, Phase IV (KMG-IV): sequencing the most valuable type-strain genomes for metagenomic binning, comparative biology and taxonomic classification.</title>
        <authorList>
            <person name="Goeker M."/>
        </authorList>
    </citation>
    <scope>NUCLEOTIDE SEQUENCE [LARGE SCALE GENOMIC DNA]</scope>
    <source>
        <strain evidence="2 3">DSM 102852</strain>
    </source>
</reference>
<protein>
    <submittedName>
        <fullName evidence="2">Alpha-beta hydrolase superfamily lysophospholipase</fullName>
    </submittedName>
</protein>
<evidence type="ECO:0000313" key="3">
    <source>
        <dbReference type="Proteomes" id="UP000294480"/>
    </source>
</evidence>
<dbReference type="OrthoDB" id="9806902at2"/>
<dbReference type="InterPro" id="IPR029058">
    <property type="entry name" value="AB_hydrolase_fold"/>
</dbReference>
<sequence length="287" mass="32067">MDRQKMSLTMRDGLKITLYHYHCEETNDVKSRPSLLLVHGFSEHVGRYSHVVAFLQQLGFDVWAYDARGHGVSEGTRGVIPSHEALVNDLMDVFRYVEEMTVQKPTIVAHSMGGLTAALAVTQKGLKPAALVFSSPAMRLHINWLQKILLKVGMALFPNAPLSVPAVDTDKLSHDATVGVAYRRDSLVHKKLSPRLANFMRIGGDEVRAKVSVFTMPTLLMYAGDDYIVDASGSDDLAALLTQPHVQIKRYDAGYHELFSESEPMRSQILSDLATWLKKREFVTKFP</sequence>
<organism evidence="2 3">
    <name type="scientific">Hydromonas duriensis</name>
    <dbReference type="NCBI Taxonomy" id="1527608"/>
    <lineage>
        <taxon>Bacteria</taxon>
        <taxon>Pseudomonadati</taxon>
        <taxon>Pseudomonadota</taxon>
        <taxon>Betaproteobacteria</taxon>
        <taxon>Burkholderiales</taxon>
        <taxon>Burkholderiaceae</taxon>
        <taxon>Hydromonas</taxon>
    </lineage>
</organism>
<feature type="domain" description="Serine aminopeptidase S33" evidence="1">
    <location>
        <begin position="31"/>
        <end position="263"/>
    </location>
</feature>
<dbReference type="Proteomes" id="UP000294480">
    <property type="component" value="Unassembled WGS sequence"/>
</dbReference>
<dbReference type="GO" id="GO:0016787">
    <property type="term" value="F:hydrolase activity"/>
    <property type="evidence" value="ECO:0007669"/>
    <property type="project" value="UniProtKB-KW"/>
</dbReference>
<keyword evidence="3" id="KW-1185">Reference proteome</keyword>
<dbReference type="Pfam" id="PF12146">
    <property type="entry name" value="Hydrolase_4"/>
    <property type="match status" value="1"/>
</dbReference>
<comment type="caution">
    <text evidence="2">The sequence shown here is derived from an EMBL/GenBank/DDBJ whole genome shotgun (WGS) entry which is preliminary data.</text>
</comment>